<organism evidence="1">
    <name type="scientific">hydrothermal vent metagenome</name>
    <dbReference type="NCBI Taxonomy" id="652676"/>
    <lineage>
        <taxon>unclassified sequences</taxon>
        <taxon>metagenomes</taxon>
        <taxon>ecological metagenomes</taxon>
    </lineage>
</organism>
<reference evidence="1" key="1">
    <citation type="submission" date="2018-06" db="EMBL/GenBank/DDBJ databases">
        <authorList>
            <person name="Zhirakovskaya E."/>
        </authorList>
    </citation>
    <scope>NUCLEOTIDE SEQUENCE</scope>
</reference>
<proteinExistence type="predicted"/>
<gene>
    <name evidence="1" type="ORF">MNBD_UNCLBAC01-1113</name>
</gene>
<protein>
    <submittedName>
        <fullName evidence="1">Uncharacterized protein</fullName>
    </submittedName>
</protein>
<name>A0A3B1D196_9ZZZZ</name>
<sequence>MKKIIVLLSIFVVLSTQAMAFLYEIPVLTKAEIVKLSDEDLVETYIEVKIEEKASKEFHRAAGFSSAKDYNKRKNLLRFLFELRLEMSKRGQIKAGSLDELLR</sequence>
<accession>A0A3B1D196</accession>
<dbReference type="EMBL" id="UOGJ01000075">
    <property type="protein sequence ID" value="VAX35899.1"/>
    <property type="molecule type" value="Genomic_DNA"/>
</dbReference>
<evidence type="ECO:0000313" key="1">
    <source>
        <dbReference type="EMBL" id="VAX35899.1"/>
    </source>
</evidence>
<dbReference type="AlphaFoldDB" id="A0A3B1D196"/>